<dbReference type="RefSeq" id="WP_256531494.1">
    <property type="nucleotide sequence ID" value="NZ_CP101824.1"/>
</dbReference>
<dbReference type="AlphaFoldDB" id="A0ABD5NSH0"/>
<protein>
    <submittedName>
        <fullName evidence="2">Uncharacterized protein</fullName>
    </submittedName>
</protein>
<name>A0ABD5NSH0_9EURY</name>
<dbReference type="EMBL" id="JBHSAQ010000014">
    <property type="protein sequence ID" value="MFC3959992.1"/>
    <property type="molecule type" value="Genomic_DNA"/>
</dbReference>
<dbReference type="Proteomes" id="UP001595846">
    <property type="component" value="Unassembled WGS sequence"/>
</dbReference>
<feature type="compositionally biased region" description="Polar residues" evidence="1">
    <location>
        <begin position="34"/>
        <end position="44"/>
    </location>
</feature>
<comment type="caution">
    <text evidence="2">The sequence shown here is derived from an EMBL/GenBank/DDBJ whole genome shotgun (WGS) entry which is preliminary data.</text>
</comment>
<feature type="region of interest" description="Disordered" evidence="1">
    <location>
        <begin position="24"/>
        <end position="54"/>
    </location>
</feature>
<evidence type="ECO:0000256" key="1">
    <source>
        <dbReference type="SAM" id="MobiDB-lite"/>
    </source>
</evidence>
<sequence length="133" mass="13642">MVSRRRFGAALAASIPIPSIAGCLDDIGPMGDDSGNQPATTDPDSPSAGKPTANTVNAGVAVDQDADGIVTVTYTNRGNADRLEIRGDCDFEDDTIQEVGDSASQSCSTDQVISVVAIADDGSEAVAHRYTVP</sequence>
<evidence type="ECO:0000313" key="2">
    <source>
        <dbReference type="EMBL" id="MFC3959992.1"/>
    </source>
</evidence>
<reference evidence="2 3" key="1">
    <citation type="journal article" date="2019" name="Int. J. Syst. Evol. Microbiol.">
        <title>The Global Catalogue of Microorganisms (GCM) 10K type strain sequencing project: providing services to taxonomists for standard genome sequencing and annotation.</title>
        <authorList>
            <consortium name="The Broad Institute Genomics Platform"/>
            <consortium name="The Broad Institute Genome Sequencing Center for Infectious Disease"/>
            <person name="Wu L."/>
            <person name="Ma J."/>
        </authorList>
    </citation>
    <scope>NUCLEOTIDE SEQUENCE [LARGE SCALE GENOMIC DNA]</scope>
    <source>
        <strain evidence="2 3">IBRC-M 10256</strain>
    </source>
</reference>
<evidence type="ECO:0000313" key="3">
    <source>
        <dbReference type="Proteomes" id="UP001595846"/>
    </source>
</evidence>
<organism evidence="2 3">
    <name type="scientific">Halovivax cerinus</name>
    <dbReference type="NCBI Taxonomy" id="1487865"/>
    <lineage>
        <taxon>Archaea</taxon>
        <taxon>Methanobacteriati</taxon>
        <taxon>Methanobacteriota</taxon>
        <taxon>Stenosarchaea group</taxon>
        <taxon>Halobacteria</taxon>
        <taxon>Halobacteriales</taxon>
        <taxon>Natrialbaceae</taxon>
        <taxon>Halovivax</taxon>
    </lineage>
</organism>
<dbReference type="GeneID" id="73904239"/>
<dbReference type="PROSITE" id="PS51257">
    <property type="entry name" value="PROKAR_LIPOPROTEIN"/>
    <property type="match status" value="1"/>
</dbReference>
<gene>
    <name evidence="2" type="ORF">ACFOUR_16655</name>
</gene>
<keyword evidence="3" id="KW-1185">Reference proteome</keyword>
<proteinExistence type="predicted"/>
<accession>A0ABD5NSH0</accession>